<dbReference type="CDD" id="cd02508">
    <property type="entry name" value="ADP_Glucose_PP"/>
    <property type="match status" value="1"/>
</dbReference>
<dbReference type="CDD" id="cd04651">
    <property type="entry name" value="LbH_G1P_AT_C"/>
    <property type="match status" value="1"/>
</dbReference>
<sequence>MKINKNGIVAIILGGGQGSRLYPLTETRSKPAVPIGGKYRLVDIPISNCINSDIYKMFVLTQFNSASLNAHIKNTYNFSVFSNAFVDILAAEQTPDNPTWFQGTADAVRQCMPYFLNHNFEYALILSGDQLYQMDFNDMIKAHIKRGADISIATLPVNAKDAPEFGILKTNSENWIESFIEKPEASLLPDWESEVSDHMKEQGKHYLASMGIYIFNRKLLVELMSNTETKDFGKEIIPQAVGNKKILSYQYEGYWTDIGNIDSFFEANIGLTKDLPEFNLFDNDNKIFTRPRLLPPSKFYKTLIEKSLISEGCIINAKEILCSVIGIRSRIGEGTIIQHCYVMGNDLYQSIEDMEEDDQNNRKHIGIGERCYIKNALVDKNCRIGNDVHINGGKHLDNFSNELYAIKEGIIVIKKGAVIPDNFRID</sequence>
<evidence type="ECO:0000256" key="3">
    <source>
        <dbReference type="ARBA" id="ARBA00022679"/>
    </source>
</evidence>
<dbReference type="PANTHER" id="PTHR43523:SF12">
    <property type="entry name" value="GLUCOSE-1-PHOSPHATE ADENYLYLTRANSFERASE LARGE SUBUNIT 1, CHLOROPLASTIC-RELATED"/>
    <property type="match status" value="1"/>
</dbReference>
<reference evidence="10" key="1">
    <citation type="submission" date="2022-10" db="EMBL/GenBank/DDBJ databases">
        <title>Two novel species of Flavobacterium.</title>
        <authorList>
            <person name="Liu Q."/>
            <person name="Xin Y.-H."/>
        </authorList>
    </citation>
    <scope>NUCLEOTIDE SEQUENCE</scope>
    <source>
        <strain evidence="10">LS1R49</strain>
    </source>
</reference>
<dbReference type="Pfam" id="PF25247">
    <property type="entry name" value="LbH_GLGC"/>
    <property type="match status" value="1"/>
</dbReference>
<feature type="domain" description="Nucleotidyl transferase" evidence="9">
    <location>
        <begin position="10"/>
        <end position="272"/>
    </location>
</feature>
<dbReference type="NCBIfam" id="TIGR02091">
    <property type="entry name" value="glgC"/>
    <property type="match status" value="1"/>
</dbReference>
<dbReference type="PROSITE" id="PS00809">
    <property type="entry name" value="ADP_GLC_PYROPHOSPH_2"/>
    <property type="match status" value="1"/>
</dbReference>
<dbReference type="InterPro" id="IPR005836">
    <property type="entry name" value="ADP_Glu_pyroP_CS"/>
</dbReference>
<evidence type="ECO:0000256" key="1">
    <source>
        <dbReference type="ARBA" id="ARBA00010443"/>
    </source>
</evidence>
<keyword evidence="2" id="KW-0321">Glycogen metabolism</keyword>
<dbReference type="Gene3D" id="3.90.550.10">
    <property type="entry name" value="Spore Coat Polysaccharide Biosynthesis Protein SpsA, Chain A"/>
    <property type="match status" value="1"/>
</dbReference>
<dbReference type="AlphaFoldDB" id="A0A9X2ZCG8"/>
<dbReference type="InterPro" id="IPR005835">
    <property type="entry name" value="NTP_transferase_dom"/>
</dbReference>
<dbReference type="NCBIfam" id="NF002772">
    <property type="entry name" value="PRK02862.1"/>
    <property type="match status" value="1"/>
</dbReference>
<evidence type="ECO:0000313" key="10">
    <source>
        <dbReference type="EMBL" id="MCV9926790.1"/>
    </source>
</evidence>
<dbReference type="RefSeq" id="WP_264204971.1">
    <property type="nucleotide sequence ID" value="NZ_JAOZEW010000003.1"/>
</dbReference>
<keyword evidence="4 10" id="KW-0548">Nucleotidyltransferase</keyword>
<dbReference type="InterPro" id="IPR029044">
    <property type="entry name" value="Nucleotide-diphossugar_trans"/>
</dbReference>
<keyword evidence="11" id="KW-1185">Reference proteome</keyword>
<name>A0A9X2ZCG8_9FLAO</name>
<dbReference type="InterPro" id="IPR011004">
    <property type="entry name" value="Trimer_LpxA-like_sf"/>
</dbReference>
<organism evidence="10 11">
    <name type="scientific">Flavobacterium shii</name>
    <dbReference type="NCBI Taxonomy" id="2987687"/>
    <lineage>
        <taxon>Bacteria</taxon>
        <taxon>Pseudomonadati</taxon>
        <taxon>Bacteroidota</taxon>
        <taxon>Flavobacteriia</taxon>
        <taxon>Flavobacteriales</taxon>
        <taxon>Flavobacteriaceae</taxon>
        <taxon>Flavobacterium</taxon>
    </lineage>
</organism>
<comment type="caution">
    <text evidence="10">The sequence shown here is derived from an EMBL/GenBank/DDBJ whole genome shotgun (WGS) entry which is preliminary data.</text>
</comment>
<protein>
    <recommendedName>
        <fullName evidence="8">Glucose-1-phosphate adenylyltransferase</fullName>
        <ecNumber evidence="8">2.7.7.27</ecNumber>
    </recommendedName>
</protein>
<dbReference type="SUPFAM" id="SSF53448">
    <property type="entry name" value="Nucleotide-diphospho-sugar transferases"/>
    <property type="match status" value="1"/>
</dbReference>
<dbReference type="PROSITE" id="PS00810">
    <property type="entry name" value="ADP_GLC_PYROPHOSPH_3"/>
    <property type="match status" value="1"/>
</dbReference>
<keyword evidence="5" id="KW-0547">Nucleotide-binding</keyword>
<dbReference type="PROSITE" id="PS00808">
    <property type="entry name" value="ADP_GLC_PYROPHOSPH_1"/>
    <property type="match status" value="1"/>
</dbReference>
<dbReference type="Gene3D" id="2.160.10.10">
    <property type="entry name" value="Hexapeptide repeat proteins"/>
    <property type="match status" value="1"/>
</dbReference>
<dbReference type="GO" id="GO:0005524">
    <property type="term" value="F:ATP binding"/>
    <property type="evidence" value="ECO:0007669"/>
    <property type="project" value="UniProtKB-KW"/>
</dbReference>
<dbReference type="GO" id="GO:0008878">
    <property type="term" value="F:glucose-1-phosphate adenylyltransferase activity"/>
    <property type="evidence" value="ECO:0007669"/>
    <property type="project" value="UniProtKB-UniRule"/>
</dbReference>
<evidence type="ECO:0000256" key="4">
    <source>
        <dbReference type="ARBA" id="ARBA00022695"/>
    </source>
</evidence>
<dbReference type="EC" id="2.7.7.27" evidence="8"/>
<dbReference type="Proteomes" id="UP001151079">
    <property type="component" value="Unassembled WGS sequence"/>
</dbReference>
<comment type="similarity">
    <text evidence="1">Belongs to the bacterial/plant glucose-1-phosphate adenylyltransferase family.</text>
</comment>
<dbReference type="Pfam" id="PF00483">
    <property type="entry name" value="NTP_transferase"/>
    <property type="match status" value="1"/>
</dbReference>
<evidence type="ECO:0000256" key="6">
    <source>
        <dbReference type="ARBA" id="ARBA00022840"/>
    </source>
</evidence>
<keyword evidence="7" id="KW-0119">Carbohydrate metabolism</keyword>
<evidence type="ECO:0000256" key="7">
    <source>
        <dbReference type="ARBA" id="ARBA00023277"/>
    </source>
</evidence>
<dbReference type="SUPFAM" id="SSF51161">
    <property type="entry name" value="Trimeric LpxA-like enzymes"/>
    <property type="match status" value="1"/>
</dbReference>
<gene>
    <name evidence="10" type="ORF">OIU83_03975</name>
</gene>
<evidence type="ECO:0000313" key="11">
    <source>
        <dbReference type="Proteomes" id="UP001151079"/>
    </source>
</evidence>
<evidence type="ECO:0000256" key="2">
    <source>
        <dbReference type="ARBA" id="ARBA00022600"/>
    </source>
</evidence>
<accession>A0A9X2ZCG8</accession>
<keyword evidence="3 10" id="KW-0808">Transferase</keyword>
<evidence type="ECO:0000256" key="8">
    <source>
        <dbReference type="NCBIfam" id="TIGR02091"/>
    </source>
</evidence>
<keyword evidence="6" id="KW-0067">ATP-binding</keyword>
<dbReference type="GO" id="GO:0005978">
    <property type="term" value="P:glycogen biosynthetic process"/>
    <property type="evidence" value="ECO:0007669"/>
    <property type="project" value="UniProtKB-UniRule"/>
</dbReference>
<proteinExistence type="inferred from homology"/>
<dbReference type="EMBL" id="JAOZEW010000003">
    <property type="protein sequence ID" value="MCV9926790.1"/>
    <property type="molecule type" value="Genomic_DNA"/>
</dbReference>
<evidence type="ECO:0000259" key="9">
    <source>
        <dbReference type="Pfam" id="PF00483"/>
    </source>
</evidence>
<dbReference type="InterPro" id="IPR011831">
    <property type="entry name" value="ADP-Glc_PPase"/>
</dbReference>
<dbReference type="PANTHER" id="PTHR43523">
    <property type="entry name" value="GLUCOSE-1-PHOSPHATE ADENYLYLTRANSFERASE-RELATED"/>
    <property type="match status" value="1"/>
</dbReference>
<evidence type="ECO:0000256" key="5">
    <source>
        <dbReference type="ARBA" id="ARBA00022741"/>
    </source>
</evidence>